<organism evidence="2 3">
    <name type="scientific">Xylocopilactobacillus apicola</name>
    <dbReference type="NCBI Taxonomy" id="2932184"/>
    <lineage>
        <taxon>Bacteria</taxon>
        <taxon>Bacillati</taxon>
        <taxon>Bacillota</taxon>
        <taxon>Bacilli</taxon>
        <taxon>Lactobacillales</taxon>
        <taxon>Lactobacillaceae</taxon>
        <taxon>Xylocopilactobacillus</taxon>
    </lineage>
</organism>
<dbReference type="KEGG" id="xap:XA3_00600"/>
<feature type="domain" description="DUF7660" evidence="1">
    <location>
        <begin position="6"/>
        <end position="39"/>
    </location>
</feature>
<evidence type="ECO:0000259" key="1">
    <source>
        <dbReference type="Pfam" id="PF24693"/>
    </source>
</evidence>
<gene>
    <name evidence="2" type="ORF">XA3_00600</name>
</gene>
<accession>A0AAU9DPA5</accession>
<sequence>MVNSKEEFDGYHLNTDQAVLKDINWSVLSDIIQAAKVYE</sequence>
<protein>
    <recommendedName>
        <fullName evidence="1">DUF7660 domain-containing protein</fullName>
    </recommendedName>
</protein>
<dbReference type="EMBL" id="AP026802">
    <property type="protein sequence ID" value="BDR57619.1"/>
    <property type="molecule type" value="Genomic_DNA"/>
</dbReference>
<evidence type="ECO:0000313" key="3">
    <source>
        <dbReference type="Proteomes" id="UP001321861"/>
    </source>
</evidence>
<reference evidence="2 3" key="1">
    <citation type="journal article" date="2023" name="Microbiol. Spectr.">
        <title>Symbiosis of Carpenter Bees with Uncharacterized Lactic Acid Bacteria Showing NAD Auxotrophy.</title>
        <authorList>
            <person name="Kawasaki S."/>
            <person name="Ozawa K."/>
            <person name="Mori T."/>
            <person name="Yamamoto A."/>
            <person name="Ito M."/>
            <person name="Ohkuma M."/>
            <person name="Sakamoto M."/>
            <person name="Matsutani M."/>
        </authorList>
    </citation>
    <scope>NUCLEOTIDE SEQUENCE [LARGE SCALE GENOMIC DNA]</scope>
    <source>
        <strain evidence="2 3">XA3</strain>
    </source>
</reference>
<proteinExistence type="predicted"/>
<dbReference type="Pfam" id="PF24693">
    <property type="entry name" value="DUF7660"/>
    <property type="match status" value="1"/>
</dbReference>
<dbReference type="AlphaFoldDB" id="A0AAU9DPA5"/>
<keyword evidence="3" id="KW-1185">Reference proteome</keyword>
<dbReference type="RefSeq" id="WP_425613247.1">
    <property type="nucleotide sequence ID" value="NZ_AP026802.1"/>
</dbReference>
<dbReference type="InterPro" id="IPR056077">
    <property type="entry name" value="DUF7660"/>
</dbReference>
<name>A0AAU9DPA5_9LACO</name>
<evidence type="ECO:0000313" key="2">
    <source>
        <dbReference type="EMBL" id="BDR57619.1"/>
    </source>
</evidence>
<dbReference type="Proteomes" id="UP001321861">
    <property type="component" value="Chromosome"/>
</dbReference>